<accession>A0A8X6RHD0</accession>
<dbReference type="Proteomes" id="UP000887159">
    <property type="component" value="Unassembled WGS sequence"/>
</dbReference>
<dbReference type="EMBL" id="BMAU01021178">
    <property type="protein sequence ID" value="GFX94640.1"/>
    <property type="molecule type" value="Genomic_DNA"/>
</dbReference>
<gene>
    <name evidence="1" type="ORF">TNCV_3088691</name>
</gene>
<evidence type="ECO:0000313" key="1">
    <source>
        <dbReference type="EMBL" id="GFX94640.1"/>
    </source>
</evidence>
<keyword evidence="2" id="KW-1185">Reference proteome</keyword>
<comment type="caution">
    <text evidence="1">The sequence shown here is derived from an EMBL/GenBank/DDBJ whole genome shotgun (WGS) entry which is preliminary data.</text>
</comment>
<sequence>MKVANDSFERSSKLNSLHPTDVLHLILSRTIIAMKFAYATPLVPDEDLVAQKSETAARESEIGERVRQLVPRCVQACVTTDERNFEQLV</sequence>
<dbReference type="AlphaFoldDB" id="A0A8X6RHD0"/>
<protein>
    <submittedName>
        <fullName evidence="1">Uncharacterized protein</fullName>
    </submittedName>
</protein>
<name>A0A8X6RHD0_TRICX</name>
<reference evidence="1" key="1">
    <citation type="submission" date="2020-08" db="EMBL/GenBank/DDBJ databases">
        <title>Multicomponent nature underlies the extraordinary mechanical properties of spider dragline silk.</title>
        <authorList>
            <person name="Kono N."/>
            <person name="Nakamura H."/>
            <person name="Mori M."/>
            <person name="Yoshida Y."/>
            <person name="Ohtoshi R."/>
            <person name="Malay A.D."/>
            <person name="Moran D.A.P."/>
            <person name="Tomita M."/>
            <person name="Numata K."/>
            <person name="Arakawa K."/>
        </authorList>
    </citation>
    <scope>NUCLEOTIDE SEQUENCE</scope>
</reference>
<organism evidence="1 2">
    <name type="scientific">Trichonephila clavipes</name>
    <name type="common">Golden silk orbweaver</name>
    <name type="synonym">Nephila clavipes</name>
    <dbReference type="NCBI Taxonomy" id="2585209"/>
    <lineage>
        <taxon>Eukaryota</taxon>
        <taxon>Metazoa</taxon>
        <taxon>Ecdysozoa</taxon>
        <taxon>Arthropoda</taxon>
        <taxon>Chelicerata</taxon>
        <taxon>Arachnida</taxon>
        <taxon>Araneae</taxon>
        <taxon>Araneomorphae</taxon>
        <taxon>Entelegynae</taxon>
        <taxon>Araneoidea</taxon>
        <taxon>Nephilidae</taxon>
        <taxon>Trichonephila</taxon>
    </lineage>
</organism>
<evidence type="ECO:0000313" key="2">
    <source>
        <dbReference type="Proteomes" id="UP000887159"/>
    </source>
</evidence>
<proteinExistence type="predicted"/>